<keyword evidence="3" id="KW-1185">Reference proteome</keyword>
<keyword evidence="1" id="KW-1133">Transmembrane helix</keyword>
<sequence length="151" mass="17901">MDDKSKPTSPSNDNPMSAEVIVGIVGLFLMILVPLIGYIFRRRLWRAFWKQFDNQQHHDVNESSMADLPHVRLLPMPRPIFLRQGRQRQTVLPLFADHSANLPERRPVTRRALIQWTRALVPTRRVTRRRETRARRTSLKPYANIHRQRLH</sequence>
<feature type="transmembrane region" description="Helical" evidence="1">
    <location>
        <begin position="20"/>
        <end position="40"/>
    </location>
</feature>
<comment type="caution">
    <text evidence="2">The sequence shown here is derived from an EMBL/GenBank/DDBJ whole genome shotgun (WGS) entry which is preliminary data.</text>
</comment>
<gene>
    <name evidence="2" type="ORF">HDK90DRAFT_128118</name>
</gene>
<evidence type="ECO:0000313" key="2">
    <source>
        <dbReference type="EMBL" id="KAK8243613.1"/>
    </source>
</evidence>
<dbReference type="Proteomes" id="UP001492380">
    <property type="component" value="Unassembled WGS sequence"/>
</dbReference>
<evidence type="ECO:0000313" key="3">
    <source>
        <dbReference type="Proteomes" id="UP001492380"/>
    </source>
</evidence>
<keyword evidence="1" id="KW-0812">Transmembrane</keyword>
<protein>
    <submittedName>
        <fullName evidence="2">Uncharacterized protein</fullName>
    </submittedName>
</protein>
<name>A0ABR1YZ38_9PEZI</name>
<proteinExistence type="predicted"/>
<accession>A0ABR1YZ38</accession>
<dbReference type="EMBL" id="JBBWRZ010000002">
    <property type="protein sequence ID" value="KAK8243613.1"/>
    <property type="molecule type" value="Genomic_DNA"/>
</dbReference>
<evidence type="ECO:0000256" key="1">
    <source>
        <dbReference type="SAM" id="Phobius"/>
    </source>
</evidence>
<reference evidence="2 3" key="1">
    <citation type="submission" date="2024-04" db="EMBL/GenBank/DDBJ databases">
        <title>Phyllosticta paracitricarpa is synonymous to the EU quarantine fungus P. citricarpa based on phylogenomic analyses.</title>
        <authorList>
            <consortium name="Lawrence Berkeley National Laboratory"/>
            <person name="Van Ingen-Buijs V.A."/>
            <person name="Van Westerhoven A.C."/>
            <person name="Haridas S."/>
            <person name="Skiadas P."/>
            <person name="Martin F."/>
            <person name="Groenewald J.Z."/>
            <person name="Crous P.W."/>
            <person name="Seidl M.F."/>
        </authorList>
    </citation>
    <scope>NUCLEOTIDE SEQUENCE [LARGE SCALE GENOMIC DNA]</scope>
    <source>
        <strain evidence="2 3">CBS 123374</strain>
    </source>
</reference>
<keyword evidence="1" id="KW-0472">Membrane</keyword>
<organism evidence="2 3">
    <name type="scientific">Phyllosticta capitalensis</name>
    <dbReference type="NCBI Taxonomy" id="121624"/>
    <lineage>
        <taxon>Eukaryota</taxon>
        <taxon>Fungi</taxon>
        <taxon>Dikarya</taxon>
        <taxon>Ascomycota</taxon>
        <taxon>Pezizomycotina</taxon>
        <taxon>Dothideomycetes</taxon>
        <taxon>Dothideomycetes incertae sedis</taxon>
        <taxon>Botryosphaeriales</taxon>
        <taxon>Phyllostictaceae</taxon>
        <taxon>Phyllosticta</taxon>
    </lineage>
</organism>